<dbReference type="InterPro" id="IPR045851">
    <property type="entry name" value="AMP-bd_C_sf"/>
</dbReference>
<organism evidence="8 9">
    <name type="scientific">Sphingomonas endophytica</name>
    <dbReference type="NCBI Taxonomy" id="869719"/>
    <lineage>
        <taxon>Bacteria</taxon>
        <taxon>Pseudomonadati</taxon>
        <taxon>Pseudomonadota</taxon>
        <taxon>Alphaproteobacteria</taxon>
        <taxon>Sphingomonadales</taxon>
        <taxon>Sphingomonadaceae</taxon>
        <taxon>Sphingomonas</taxon>
    </lineage>
</organism>
<sequence>MTATLPGLLAAAVAVDPQAPAILYRDERLSFADLDRRSAAFAGALQRAGVGAGERMFLCLQNVPEFVVALLGAARAGVVTVPLNPMYRRPEIEKLAADCNPRAIVAEVDHARDVLGDALPGLHRFTVGEGGTFPADGEAGADVPADPLMLVYTSGTTGRPKGAVIDHGHLLAGASFYREAAALRPGEPILAAAPLFHVTGLSGHIGAALAARAPLILCYRFQPENVLDAIERHRPVFTVAAITALAALIDSPAFAPARAASLRTIFSGGAPVAPALRERVRAATGVMLRNVYGLTETVAPVVAAPADPPAPVDRATGALSVGKAVAGVTLRVVDDAGDDAAPGEAGEIVVAGPSVVSRYWRAPEATAEAMRPDGFRTGDVGVLTDGWLFLVDRKKDMIVASGFKVWPREVEDVLYAHPAIREAAVVGVPDPYRGETVKAVVSLRPGMSLNEGELVAFCRERLAAYKVPRLVAFVAALPKTATGKILRRELRD</sequence>
<evidence type="ECO:0000256" key="3">
    <source>
        <dbReference type="ARBA" id="ARBA00051915"/>
    </source>
</evidence>
<feature type="domain" description="AMP-binding enzyme C-terminal" evidence="7">
    <location>
        <begin position="409"/>
        <end position="484"/>
    </location>
</feature>
<dbReference type="InterPro" id="IPR000873">
    <property type="entry name" value="AMP-dep_synth/lig_dom"/>
</dbReference>
<reference evidence="8 9" key="1">
    <citation type="journal article" date="2016" name="Front. Microbiol.">
        <title>Genomic Resource of Rice Seed Associated Bacteria.</title>
        <authorList>
            <person name="Midha S."/>
            <person name="Bansal K."/>
            <person name="Sharma S."/>
            <person name="Kumar N."/>
            <person name="Patil P.P."/>
            <person name="Chaudhry V."/>
            <person name="Patil P.B."/>
        </authorList>
    </citation>
    <scope>NUCLEOTIDE SEQUENCE [LARGE SCALE GENOMIC DNA]</scope>
    <source>
        <strain evidence="8 9">NS334</strain>
    </source>
</reference>
<dbReference type="Gene3D" id="3.30.300.30">
    <property type="match status" value="1"/>
</dbReference>
<accession>A0A147HZ32</accession>
<dbReference type="AlphaFoldDB" id="A0A147HZ32"/>
<dbReference type="Pfam" id="PF13193">
    <property type="entry name" value="AMP-binding_C"/>
    <property type="match status" value="1"/>
</dbReference>
<dbReference type="EC" id="6.2.1.44" evidence="4"/>
<evidence type="ECO:0000313" key="9">
    <source>
        <dbReference type="Proteomes" id="UP000074310"/>
    </source>
</evidence>
<dbReference type="PROSITE" id="PS00455">
    <property type="entry name" value="AMP_BINDING"/>
    <property type="match status" value="1"/>
</dbReference>
<dbReference type="InterPro" id="IPR042099">
    <property type="entry name" value="ANL_N_sf"/>
</dbReference>
<dbReference type="SUPFAM" id="SSF56801">
    <property type="entry name" value="Acetyl-CoA synthetase-like"/>
    <property type="match status" value="1"/>
</dbReference>
<comment type="caution">
    <text evidence="8">The sequence shown here is derived from an EMBL/GenBank/DDBJ whole genome shotgun (WGS) entry which is preliminary data.</text>
</comment>
<dbReference type="InterPro" id="IPR050237">
    <property type="entry name" value="ATP-dep_AMP-bd_enzyme"/>
</dbReference>
<dbReference type="PATRIC" id="fig|869719.3.peg.2543"/>
<keyword evidence="9" id="KW-1185">Reference proteome</keyword>
<keyword evidence="2" id="KW-0436">Ligase</keyword>
<dbReference type="Gene3D" id="3.40.50.12780">
    <property type="entry name" value="N-terminal domain of ligase-like"/>
    <property type="match status" value="1"/>
</dbReference>
<comment type="similarity">
    <text evidence="1">Belongs to the ATP-dependent AMP-binding enzyme family.</text>
</comment>
<name>A0A147HZ32_9SPHN</name>
<dbReference type="PANTHER" id="PTHR43767:SF1">
    <property type="entry name" value="NONRIBOSOMAL PEPTIDE SYNTHASE PES1 (EUROFUNG)-RELATED"/>
    <property type="match status" value="1"/>
</dbReference>
<dbReference type="Proteomes" id="UP000074310">
    <property type="component" value="Unassembled WGS sequence"/>
</dbReference>
<dbReference type="FunFam" id="3.30.300.30:FF:000008">
    <property type="entry name" value="2,3-dihydroxybenzoate-AMP ligase"/>
    <property type="match status" value="1"/>
</dbReference>
<evidence type="ECO:0000256" key="1">
    <source>
        <dbReference type="ARBA" id="ARBA00006432"/>
    </source>
</evidence>
<evidence type="ECO:0000259" key="6">
    <source>
        <dbReference type="Pfam" id="PF00501"/>
    </source>
</evidence>
<dbReference type="InterPro" id="IPR020845">
    <property type="entry name" value="AMP-binding_CS"/>
</dbReference>
<dbReference type="Pfam" id="PF00501">
    <property type="entry name" value="AMP-binding"/>
    <property type="match status" value="1"/>
</dbReference>
<gene>
    <name evidence="8" type="ORF">NS334_12795</name>
</gene>
<dbReference type="PANTHER" id="PTHR43767">
    <property type="entry name" value="LONG-CHAIN-FATTY-ACID--COA LIGASE"/>
    <property type="match status" value="1"/>
</dbReference>
<dbReference type="GO" id="GO:0016878">
    <property type="term" value="F:acid-thiol ligase activity"/>
    <property type="evidence" value="ECO:0007669"/>
    <property type="project" value="UniProtKB-ARBA"/>
</dbReference>
<dbReference type="EMBL" id="LDTB01000055">
    <property type="protein sequence ID" value="KTT70277.1"/>
    <property type="molecule type" value="Genomic_DNA"/>
</dbReference>
<evidence type="ECO:0000256" key="4">
    <source>
        <dbReference type="ARBA" id="ARBA00066616"/>
    </source>
</evidence>
<protein>
    <recommendedName>
        <fullName evidence="5">3-methylmercaptopropionyl-CoA ligase</fullName>
        <ecNumber evidence="4">6.2.1.44</ecNumber>
    </recommendedName>
</protein>
<dbReference type="OrthoDB" id="9803968at2"/>
<comment type="catalytic activity">
    <reaction evidence="3">
        <text>3-(methylsulfanyl)propanoate + ATP + CoA = 3-(methylsulfanyl)propanoyl-CoA + AMP + diphosphate</text>
        <dbReference type="Rhea" id="RHEA:43052"/>
        <dbReference type="ChEBI" id="CHEBI:30616"/>
        <dbReference type="ChEBI" id="CHEBI:33019"/>
        <dbReference type="ChEBI" id="CHEBI:49016"/>
        <dbReference type="ChEBI" id="CHEBI:57287"/>
        <dbReference type="ChEBI" id="CHEBI:82815"/>
        <dbReference type="ChEBI" id="CHEBI:456215"/>
        <dbReference type="EC" id="6.2.1.44"/>
    </reaction>
    <physiologicalReaction direction="left-to-right" evidence="3">
        <dbReference type="Rhea" id="RHEA:43053"/>
    </physiologicalReaction>
</comment>
<evidence type="ECO:0000259" key="7">
    <source>
        <dbReference type="Pfam" id="PF13193"/>
    </source>
</evidence>
<dbReference type="InterPro" id="IPR025110">
    <property type="entry name" value="AMP-bd_C"/>
</dbReference>
<dbReference type="RefSeq" id="WP_058756344.1">
    <property type="nucleotide sequence ID" value="NZ_LDTB01000055.1"/>
</dbReference>
<evidence type="ECO:0000256" key="5">
    <source>
        <dbReference type="ARBA" id="ARBA00067668"/>
    </source>
</evidence>
<proteinExistence type="inferred from homology"/>
<feature type="domain" description="AMP-dependent synthetase/ligase" evidence="6">
    <location>
        <begin position="11"/>
        <end position="360"/>
    </location>
</feature>
<evidence type="ECO:0000256" key="2">
    <source>
        <dbReference type="ARBA" id="ARBA00022598"/>
    </source>
</evidence>
<evidence type="ECO:0000313" key="8">
    <source>
        <dbReference type="EMBL" id="KTT70277.1"/>
    </source>
</evidence>